<dbReference type="AlphaFoldDB" id="A0AAD8TPS7"/>
<dbReference type="InterPro" id="IPR016455">
    <property type="entry name" value="XTH"/>
</dbReference>
<keyword evidence="2" id="KW-0326">Glycosidase</keyword>
<dbReference type="GO" id="GO:0004553">
    <property type="term" value="F:hydrolase activity, hydrolyzing O-glycosyl compounds"/>
    <property type="evidence" value="ECO:0007669"/>
    <property type="project" value="InterPro"/>
</dbReference>
<comment type="caution">
    <text evidence="7">The sequence shown here is derived from an EMBL/GenBank/DDBJ whole genome shotgun (WGS) entry which is preliminary data.</text>
</comment>
<dbReference type="InterPro" id="IPR000757">
    <property type="entry name" value="Beta-glucanase-like"/>
</dbReference>
<sequence length="272" mass="29809">MPPPPPPLLLLIVVLLAVASMAPARTPAFDENYVPAWGADDFHLVNQGTKIRLAMDKNSGAGFASKLSYGSGFFRMKIKVPGGSGYTAGVVTAFYLTSEPDEVDFEFLGNVDGKPITLQTNVFVNGHGRREQSLHLWFNPAANFHDYKILWNPYQLVYDLRGRKADTGAEEPDGERAGVRDGSAWATDGGKTKIDWNRAPFTAGFQGFSIHACGSNSSTPCNSPDRRWNRNRYRSLTAELRAAGGLPERPEDVHDLRLLCRQGAVQERQGAG</sequence>
<dbReference type="Pfam" id="PF00722">
    <property type="entry name" value="Glyco_hydro_16"/>
    <property type="match status" value="1"/>
</dbReference>
<feature type="region of interest" description="Disordered" evidence="4">
    <location>
        <begin position="167"/>
        <end position="186"/>
    </location>
</feature>
<feature type="active site" description="Nucleophile" evidence="3">
    <location>
        <position position="106"/>
    </location>
</feature>
<dbReference type="EMBL" id="JAUUTY010000002">
    <property type="protein sequence ID" value="KAK1685493.1"/>
    <property type="molecule type" value="Genomic_DNA"/>
</dbReference>
<protein>
    <recommendedName>
        <fullName evidence="6">GH16 domain-containing protein</fullName>
    </recommendedName>
</protein>
<evidence type="ECO:0000313" key="8">
    <source>
        <dbReference type="Proteomes" id="UP001231189"/>
    </source>
</evidence>
<proteinExistence type="predicted"/>
<reference evidence="7" key="1">
    <citation type="submission" date="2023-07" db="EMBL/GenBank/DDBJ databases">
        <title>A chromosome-level genome assembly of Lolium multiflorum.</title>
        <authorList>
            <person name="Chen Y."/>
            <person name="Copetti D."/>
            <person name="Kolliker R."/>
            <person name="Studer B."/>
        </authorList>
    </citation>
    <scope>NUCLEOTIDE SEQUENCE</scope>
    <source>
        <strain evidence="7">02402/16</strain>
        <tissue evidence="7">Leaf</tissue>
    </source>
</reference>
<dbReference type="PROSITE" id="PS51762">
    <property type="entry name" value="GH16_2"/>
    <property type="match status" value="1"/>
</dbReference>
<evidence type="ECO:0000313" key="7">
    <source>
        <dbReference type="EMBL" id="KAK1685493.1"/>
    </source>
</evidence>
<dbReference type="GO" id="GO:0010411">
    <property type="term" value="P:xyloglucan metabolic process"/>
    <property type="evidence" value="ECO:0007669"/>
    <property type="project" value="InterPro"/>
</dbReference>
<feature type="chain" id="PRO_5041946167" description="GH16 domain-containing protein" evidence="5">
    <location>
        <begin position="25"/>
        <end position="272"/>
    </location>
</feature>
<evidence type="ECO:0000256" key="1">
    <source>
        <dbReference type="ARBA" id="ARBA00022801"/>
    </source>
</evidence>
<dbReference type="GO" id="GO:0016762">
    <property type="term" value="F:xyloglucan:xyloglucosyl transferase activity"/>
    <property type="evidence" value="ECO:0007669"/>
    <property type="project" value="InterPro"/>
</dbReference>
<gene>
    <name evidence="7" type="ORF">QYE76_046341</name>
</gene>
<keyword evidence="1" id="KW-0378">Hydrolase</keyword>
<dbReference type="InterPro" id="IPR044791">
    <property type="entry name" value="Beta-glucanase/XTH"/>
</dbReference>
<dbReference type="PIRSF" id="PIRSF005604">
    <property type="entry name" value="XET"/>
    <property type="match status" value="1"/>
</dbReference>
<evidence type="ECO:0000256" key="3">
    <source>
        <dbReference type="PIRSR" id="PIRSR005604-1"/>
    </source>
</evidence>
<dbReference type="SUPFAM" id="SSF49899">
    <property type="entry name" value="Concanavalin A-like lectins/glucanases"/>
    <property type="match status" value="1"/>
</dbReference>
<accession>A0AAD8TPS7</accession>
<keyword evidence="8" id="KW-1185">Reference proteome</keyword>
<feature type="active site" description="Nucleophile" evidence="3">
    <location>
        <position position="102"/>
    </location>
</feature>
<evidence type="ECO:0000256" key="4">
    <source>
        <dbReference type="SAM" id="MobiDB-lite"/>
    </source>
</evidence>
<feature type="domain" description="GH16" evidence="6">
    <location>
        <begin position="1"/>
        <end position="205"/>
    </location>
</feature>
<evidence type="ECO:0000259" key="6">
    <source>
        <dbReference type="PROSITE" id="PS51762"/>
    </source>
</evidence>
<dbReference type="Gene3D" id="2.60.120.200">
    <property type="match status" value="1"/>
</dbReference>
<dbReference type="Proteomes" id="UP001231189">
    <property type="component" value="Unassembled WGS sequence"/>
</dbReference>
<name>A0AAD8TPS7_LOLMU</name>
<feature type="signal peptide" evidence="5">
    <location>
        <begin position="1"/>
        <end position="24"/>
    </location>
</feature>
<keyword evidence="5" id="KW-0732">Signal</keyword>
<evidence type="ECO:0000256" key="2">
    <source>
        <dbReference type="ARBA" id="ARBA00023295"/>
    </source>
</evidence>
<organism evidence="7 8">
    <name type="scientific">Lolium multiflorum</name>
    <name type="common">Italian ryegrass</name>
    <name type="synonym">Lolium perenne subsp. multiflorum</name>
    <dbReference type="NCBI Taxonomy" id="4521"/>
    <lineage>
        <taxon>Eukaryota</taxon>
        <taxon>Viridiplantae</taxon>
        <taxon>Streptophyta</taxon>
        <taxon>Embryophyta</taxon>
        <taxon>Tracheophyta</taxon>
        <taxon>Spermatophyta</taxon>
        <taxon>Magnoliopsida</taxon>
        <taxon>Liliopsida</taxon>
        <taxon>Poales</taxon>
        <taxon>Poaceae</taxon>
        <taxon>BOP clade</taxon>
        <taxon>Pooideae</taxon>
        <taxon>Poodae</taxon>
        <taxon>Poeae</taxon>
        <taxon>Poeae Chloroplast Group 2 (Poeae type)</taxon>
        <taxon>Loliodinae</taxon>
        <taxon>Loliinae</taxon>
        <taxon>Lolium</taxon>
    </lineage>
</organism>
<dbReference type="GO" id="GO:0042546">
    <property type="term" value="P:cell wall biogenesis"/>
    <property type="evidence" value="ECO:0007669"/>
    <property type="project" value="InterPro"/>
</dbReference>
<dbReference type="InterPro" id="IPR013320">
    <property type="entry name" value="ConA-like_dom_sf"/>
</dbReference>
<dbReference type="PANTHER" id="PTHR31062">
    <property type="entry name" value="XYLOGLUCAN ENDOTRANSGLUCOSYLASE/HYDROLASE PROTEIN 8-RELATED"/>
    <property type="match status" value="1"/>
</dbReference>
<evidence type="ECO:0000256" key="5">
    <source>
        <dbReference type="SAM" id="SignalP"/>
    </source>
</evidence>